<organism evidence="1 2">
    <name type="scientific">Arthrobacter terrae</name>
    <dbReference type="NCBI Taxonomy" id="2935737"/>
    <lineage>
        <taxon>Bacteria</taxon>
        <taxon>Bacillati</taxon>
        <taxon>Actinomycetota</taxon>
        <taxon>Actinomycetes</taxon>
        <taxon>Micrococcales</taxon>
        <taxon>Micrococcaceae</taxon>
        <taxon>Arthrobacter</taxon>
    </lineage>
</organism>
<dbReference type="Proteomes" id="UP000655366">
    <property type="component" value="Unassembled WGS sequence"/>
</dbReference>
<evidence type="ECO:0000313" key="1">
    <source>
        <dbReference type="EMBL" id="MBG0738070.1"/>
    </source>
</evidence>
<dbReference type="RefSeq" id="WP_196395030.1">
    <property type="nucleotide sequence ID" value="NZ_JADNYM010000002.1"/>
</dbReference>
<comment type="caution">
    <text evidence="1">The sequence shown here is derived from an EMBL/GenBank/DDBJ whole genome shotgun (WGS) entry which is preliminary data.</text>
</comment>
<gene>
    <name evidence="1" type="ORF">IV500_01295</name>
</gene>
<dbReference type="EMBL" id="JADNYM010000002">
    <property type="protein sequence ID" value="MBG0738070.1"/>
    <property type="molecule type" value="Genomic_DNA"/>
</dbReference>
<dbReference type="AlphaFoldDB" id="A0A931G469"/>
<protein>
    <submittedName>
        <fullName evidence="1">Uncharacterized protein</fullName>
    </submittedName>
</protein>
<accession>A0A931G469</accession>
<proteinExistence type="predicted"/>
<evidence type="ECO:0000313" key="2">
    <source>
        <dbReference type="Proteomes" id="UP000655366"/>
    </source>
</evidence>
<keyword evidence="2" id="KW-1185">Reference proteome</keyword>
<reference evidence="1 2" key="1">
    <citation type="submission" date="2020-11" db="EMBL/GenBank/DDBJ databases">
        <title>Arthrobacter antarcticus sp. nov., isolated from Antarctic Soil.</title>
        <authorList>
            <person name="Li J."/>
        </authorList>
    </citation>
    <scope>NUCLEOTIDE SEQUENCE [LARGE SCALE GENOMIC DNA]</scope>
    <source>
        <strain evidence="1 2">Z1-20</strain>
    </source>
</reference>
<name>A0A931G469_9MICC</name>
<sequence length="67" mass="8191">MDPYYAQQLAQAHFNDLLRYRQTHVPSGQRQTIPIRRRLHLLFPRWTGRTYARRIFHLADLLKRFGQ</sequence>